<dbReference type="AlphaFoldDB" id="A0A0M6W6K6"/>
<evidence type="ECO:0000256" key="2">
    <source>
        <dbReference type="ARBA" id="ARBA00003921"/>
    </source>
</evidence>
<dbReference type="PROSITE" id="PS00844">
    <property type="entry name" value="DALA_DALA_LIGASE_2"/>
    <property type="match status" value="1"/>
</dbReference>
<keyword evidence="7 18" id="KW-0436">Ligase</keyword>
<evidence type="ECO:0000256" key="9">
    <source>
        <dbReference type="ARBA" id="ARBA00022741"/>
    </source>
</evidence>
<evidence type="ECO:0000256" key="19">
    <source>
        <dbReference type="PIRSR" id="PIRSR039102-1"/>
    </source>
</evidence>
<dbReference type="GO" id="GO:0046872">
    <property type="term" value="F:metal ion binding"/>
    <property type="evidence" value="ECO:0007669"/>
    <property type="project" value="UniProtKB-KW"/>
</dbReference>
<comment type="pathway">
    <text evidence="4 18">Cell wall biogenesis; peptidoglycan biosynthesis.</text>
</comment>
<dbReference type="Gene3D" id="3.40.50.20">
    <property type="match status" value="1"/>
</dbReference>
<reference evidence="24" key="1">
    <citation type="submission" date="2015-05" db="EMBL/GenBank/DDBJ databases">
        <authorList>
            <person name="Manzano-Marin A."/>
        </authorList>
    </citation>
    <scope>NUCLEOTIDE SEQUENCE [LARGE SCALE GENOMIC DNA]</scope>
    <source>
        <strain evidence="24">officinalis</strain>
    </source>
</reference>
<dbReference type="GO" id="GO:0005829">
    <property type="term" value="C:cytosol"/>
    <property type="evidence" value="ECO:0007669"/>
    <property type="project" value="UniProtKB-ARBA"/>
</dbReference>
<dbReference type="Proteomes" id="UP000242301">
    <property type="component" value="Unassembled WGS sequence"/>
</dbReference>
<dbReference type="NCBIfam" id="NF002378">
    <property type="entry name" value="PRK01372.1"/>
    <property type="match status" value="1"/>
</dbReference>
<evidence type="ECO:0000256" key="8">
    <source>
        <dbReference type="ARBA" id="ARBA00022723"/>
    </source>
</evidence>
<comment type="function">
    <text evidence="2 18">Cell wall formation.</text>
</comment>
<dbReference type="PIRSF" id="PIRSF039102">
    <property type="entry name" value="Ddl/VanB"/>
    <property type="match status" value="1"/>
</dbReference>
<dbReference type="GO" id="GO:0008716">
    <property type="term" value="F:D-alanine-D-alanine ligase activity"/>
    <property type="evidence" value="ECO:0007669"/>
    <property type="project" value="UniProtKB-UniRule"/>
</dbReference>
<keyword evidence="24" id="KW-1185">Reference proteome</keyword>
<evidence type="ECO:0000256" key="16">
    <source>
        <dbReference type="ARBA" id="ARBA00047614"/>
    </source>
</evidence>
<dbReference type="EC" id="6.3.2.4" evidence="18"/>
<dbReference type="SUPFAM" id="SSF52440">
    <property type="entry name" value="PreATP-grasp domain"/>
    <property type="match status" value="1"/>
</dbReference>
<keyword evidence="12 18" id="KW-0133">Cell shape</keyword>
<dbReference type="FunFam" id="3.30.470.20:FF:000008">
    <property type="entry name" value="D-alanine--D-alanine ligase"/>
    <property type="match status" value="1"/>
</dbReference>
<evidence type="ECO:0000256" key="17">
    <source>
        <dbReference type="ARBA" id="ARBA00060592"/>
    </source>
</evidence>
<feature type="active site" evidence="19">
    <location>
        <position position="15"/>
    </location>
</feature>
<evidence type="ECO:0000256" key="18">
    <source>
        <dbReference type="HAMAP-Rule" id="MF_00047"/>
    </source>
</evidence>
<feature type="binding site" evidence="20">
    <location>
        <position position="272"/>
    </location>
    <ligand>
        <name>Mg(2+)</name>
        <dbReference type="ChEBI" id="CHEBI:18420"/>
        <label>2</label>
    </ligand>
</feature>
<dbReference type="EMBL" id="CVRF01000001">
    <property type="protein sequence ID" value="CRK85458.1"/>
    <property type="molecule type" value="Genomic_DNA"/>
</dbReference>
<comment type="cofactor">
    <cofactor evidence="1">
        <name>Mn(2+)</name>
        <dbReference type="ChEBI" id="CHEBI:29035"/>
    </cofactor>
</comment>
<evidence type="ECO:0000256" key="12">
    <source>
        <dbReference type="ARBA" id="ARBA00022960"/>
    </source>
</evidence>
<feature type="domain" description="ATP-grasp" evidence="22">
    <location>
        <begin position="101"/>
        <end position="303"/>
    </location>
</feature>
<dbReference type="FunFam" id="3.40.50.20:FF:000013">
    <property type="entry name" value="D-alanine--D-alanine ligase"/>
    <property type="match status" value="1"/>
</dbReference>
<dbReference type="InterPro" id="IPR011095">
    <property type="entry name" value="Dala_Dala_lig_C"/>
</dbReference>
<keyword evidence="13 18" id="KW-0573">Peptidoglycan synthesis</keyword>
<evidence type="ECO:0000256" key="21">
    <source>
        <dbReference type="PROSITE-ProRule" id="PRU00409"/>
    </source>
</evidence>
<accession>A0A0M6W6K6</accession>
<feature type="binding site" evidence="20">
    <location>
        <position position="270"/>
    </location>
    <ligand>
        <name>Mg(2+)</name>
        <dbReference type="ChEBI" id="CHEBI:18420"/>
        <label>2</label>
    </ligand>
</feature>
<comment type="pathway">
    <text evidence="17">Glycan biosynthesis.</text>
</comment>
<evidence type="ECO:0000256" key="3">
    <source>
        <dbReference type="ARBA" id="ARBA00004496"/>
    </source>
</evidence>
<keyword evidence="6 18" id="KW-0963">Cytoplasm</keyword>
<protein>
    <recommendedName>
        <fullName evidence="18">D-alanine--D-alanine ligase</fullName>
        <ecNumber evidence="18">6.3.2.4</ecNumber>
    </recommendedName>
    <alternativeName>
        <fullName evidence="18">D-Ala-D-Ala ligase</fullName>
    </alternativeName>
    <alternativeName>
        <fullName evidence="18">D-alanylalanine synthetase</fullName>
    </alternativeName>
</protein>
<evidence type="ECO:0000313" key="24">
    <source>
        <dbReference type="Proteomes" id="UP000242301"/>
    </source>
</evidence>
<dbReference type="GO" id="GO:0009252">
    <property type="term" value="P:peptidoglycan biosynthetic process"/>
    <property type="evidence" value="ECO:0007669"/>
    <property type="project" value="UniProtKB-UniRule"/>
</dbReference>
<gene>
    <name evidence="23" type="primary">ddlB</name>
    <name evidence="18" type="synonym">ddl</name>
    <name evidence="23" type="ORF">SOFFGTOCOR_0012</name>
</gene>
<dbReference type="NCBIfam" id="TIGR01205">
    <property type="entry name" value="D_ala_D_alaTIGR"/>
    <property type="match status" value="1"/>
</dbReference>
<dbReference type="Gene3D" id="3.30.1490.20">
    <property type="entry name" value="ATP-grasp fold, A domain"/>
    <property type="match status" value="1"/>
</dbReference>
<feature type="active site" evidence="19">
    <location>
        <position position="150"/>
    </location>
</feature>
<feature type="binding site" evidence="20">
    <location>
        <position position="257"/>
    </location>
    <ligand>
        <name>Mg(2+)</name>
        <dbReference type="ChEBI" id="CHEBI:18420"/>
        <label>1</label>
    </ligand>
</feature>
<dbReference type="UniPathway" id="UPA00219"/>
<dbReference type="FunFam" id="3.30.1490.20:FF:000007">
    <property type="entry name" value="D-alanine--D-alanine ligase"/>
    <property type="match status" value="1"/>
</dbReference>
<comment type="subcellular location">
    <subcellularLocation>
        <location evidence="3 18">Cytoplasm</location>
    </subcellularLocation>
</comment>
<dbReference type="SUPFAM" id="SSF56059">
    <property type="entry name" value="Glutathione synthetase ATP-binding domain-like"/>
    <property type="match status" value="1"/>
</dbReference>
<dbReference type="InterPro" id="IPR013815">
    <property type="entry name" value="ATP_grasp_subdomain_1"/>
</dbReference>
<dbReference type="InterPro" id="IPR016185">
    <property type="entry name" value="PreATP-grasp_dom_sf"/>
</dbReference>
<dbReference type="InterPro" id="IPR000291">
    <property type="entry name" value="D-Ala_lig_Van_CS"/>
</dbReference>
<keyword evidence="14 20" id="KW-0464">Manganese</keyword>
<dbReference type="PROSITE" id="PS00843">
    <property type="entry name" value="DALA_DALA_LIGASE_1"/>
    <property type="match status" value="1"/>
</dbReference>
<evidence type="ECO:0000256" key="20">
    <source>
        <dbReference type="PIRSR" id="PIRSR039102-3"/>
    </source>
</evidence>
<name>A0A0M6W6K6_9GAMM</name>
<dbReference type="GO" id="GO:0008360">
    <property type="term" value="P:regulation of cell shape"/>
    <property type="evidence" value="ECO:0007669"/>
    <property type="project" value="UniProtKB-KW"/>
</dbReference>
<evidence type="ECO:0000256" key="14">
    <source>
        <dbReference type="ARBA" id="ARBA00023211"/>
    </source>
</evidence>
<dbReference type="Pfam" id="PF01820">
    <property type="entry name" value="Dala_Dala_lig_N"/>
    <property type="match status" value="1"/>
</dbReference>
<sequence length="306" mass="33597">MAEKIAVLLGGVSAEREISLKSGNVVLNTLRQLGINAHPVDTKYFPLLKIKNKGFNKAFIALHGIGGEDGTIQGMLEILNLPYTGSGVMASSISIDKLRTKQLWKGAGLVVSPYIFLTKNEYTTTTDINLFKQIKQFGLPLIVKPSTEGSSIGISKINNLNMLKAAIDLAFYYSDTLLIEKWLYGPEYTVTVLNGVALPAICILPSGNFYDYNSKYKSNNTQYLCPSGLKKELEFELSDIAIKAYNVIGCRGCARVDIIQDKNKQFYLLEINTSPGMTKKSLAPMAAAKAGFSFSELIMRILELAI</sequence>
<keyword evidence="8 20" id="KW-0479">Metal-binding</keyword>
<dbReference type="GO" id="GO:0005524">
    <property type="term" value="F:ATP binding"/>
    <property type="evidence" value="ECO:0007669"/>
    <property type="project" value="UniProtKB-UniRule"/>
</dbReference>
<evidence type="ECO:0000256" key="13">
    <source>
        <dbReference type="ARBA" id="ARBA00022984"/>
    </source>
</evidence>
<keyword evidence="10 21" id="KW-0067">ATP-binding</keyword>
<evidence type="ECO:0000256" key="1">
    <source>
        <dbReference type="ARBA" id="ARBA00001936"/>
    </source>
</evidence>
<dbReference type="Gene3D" id="3.30.470.20">
    <property type="entry name" value="ATP-grasp fold, B domain"/>
    <property type="match status" value="1"/>
</dbReference>
<evidence type="ECO:0000256" key="10">
    <source>
        <dbReference type="ARBA" id="ARBA00022840"/>
    </source>
</evidence>
<dbReference type="PANTHER" id="PTHR23132">
    <property type="entry name" value="D-ALANINE--D-ALANINE LIGASE"/>
    <property type="match status" value="1"/>
</dbReference>
<evidence type="ECO:0000256" key="7">
    <source>
        <dbReference type="ARBA" id="ARBA00022598"/>
    </source>
</evidence>
<dbReference type="GO" id="GO:0071555">
    <property type="term" value="P:cell wall organization"/>
    <property type="evidence" value="ECO:0007669"/>
    <property type="project" value="UniProtKB-KW"/>
</dbReference>
<dbReference type="InterPro" id="IPR005905">
    <property type="entry name" value="D_ala_D_ala"/>
</dbReference>
<evidence type="ECO:0000256" key="4">
    <source>
        <dbReference type="ARBA" id="ARBA00004752"/>
    </source>
</evidence>
<evidence type="ECO:0000256" key="5">
    <source>
        <dbReference type="ARBA" id="ARBA00010871"/>
    </source>
</evidence>
<proteinExistence type="inferred from homology"/>
<evidence type="ECO:0000256" key="15">
    <source>
        <dbReference type="ARBA" id="ARBA00023316"/>
    </source>
</evidence>
<keyword evidence="11 20" id="KW-0460">Magnesium</keyword>
<organism evidence="23 24">
    <name type="scientific">Candidatus Providencia siddallii</name>
    <dbReference type="NCBI Taxonomy" id="1715285"/>
    <lineage>
        <taxon>Bacteria</taxon>
        <taxon>Pseudomonadati</taxon>
        <taxon>Pseudomonadota</taxon>
        <taxon>Gammaproteobacteria</taxon>
        <taxon>Enterobacterales</taxon>
        <taxon>Morganellaceae</taxon>
        <taxon>Providencia</taxon>
    </lineage>
</organism>
<feature type="binding site" evidence="20">
    <location>
        <position position="270"/>
    </location>
    <ligand>
        <name>Mg(2+)</name>
        <dbReference type="ChEBI" id="CHEBI:18420"/>
        <label>1</label>
    </ligand>
</feature>
<evidence type="ECO:0000313" key="23">
    <source>
        <dbReference type="EMBL" id="CRK85458.1"/>
    </source>
</evidence>
<dbReference type="HAMAP" id="MF_00047">
    <property type="entry name" value="Dala_Dala_lig"/>
    <property type="match status" value="1"/>
</dbReference>
<dbReference type="PROSITE" id="PS50975">
    <property type="entry name" value="ATP_GRASP"/>
    <property type="match status" value="1"/>
</dbReference>
<dbReference type="InterPro" id="IPR011761">
    <property type="entry name" value="ATP-grasp"/>
</dbReference>
<evidence type="ECO:0000256" key="11">
    <source>
        <dbReference type="ARBA" id="ARBA00022842"/>
    </source>
</evidence>
<dbReference type="STRING" id="1715285.SOFFGTOCOR_0012"/>
<dbReference type="PANTHER" id="PTHR23132:SF23">
    <property type="entry name" value="D-ALANINE--D-ALANINE LIGASE B"/>
    <property type="match status" value="1"/>
</dbReference>
<comment type="similarity">
    <text evidence="5 18">Belongs to the D-alanine--D-alanine ligase family.</text>
</comment>
<keyword evidence="9 21" id="KW-0547">Nucleotide-binding</keyword>
<comment type="cofactor">
    <cofactor evidence="20">
        <name>Mg(2+)</name>
        <dbReference type="ChEBI" id="CHEBI:18420"/>
    </cofactor>
    <cofactor evidence="20">
        <name>Mn(2+)</name>
        <dbReference type="ChEBI" id="CHEBI:29035"/>
    </cofactor>
    <text evidence="20">Binds 2 magnesium or manganese ions per subunit.</text>
</comment>
<comment type="catalytic activity">
    <reaction evidence="16 18">
        <text>2 D-alanine + ATP = D-alanyl-D-alanine + ADP + phosphate + H(+)</text>
        <dbReference type="Rhea" id="RHEA:11224"/>
        <dbReference type="ChEBI" id="CHEBI:15378"/>
        <dbReference type="ChEBI" id="CHEBI:30616"/>
        <dbReference type="ChEBI" id="CHEBI:43474"/>
        <dbReference type="ChEBI" id="CHEBI:57416"/>
        <dbReference type="ChEBI" id="CHEBI:57822"/>
        <dbReference type="ChEBI" id="CHEBI:456216"/>
        <dbReference type="EC" id="6.3.2.4"/>
    </reaction>
</comment>
<evidence type="ECO:0000259" key="22">
    <source>
        <dbReference type="PROSITE" id="PS50975"/>
    </source>
</evidence>
<evidence type="ECO:0000256" key="6">
    <source>
        <dbReference type="ARBA" id="ARBA00022490"/>
    </source>
</evidence>
<dbReference type="Pfam" id="PF07478">
    <property type="entry name" value="Dala_Dala_lig_C"/>
    <property type="match status" value="1"/>
</dbReference>
<dbReference type="InterPro" id="IPR011127">
    <property type="entry name" value="Dala_Dala_lig_N"/>
</dbReference>
<feature type="active site" evidence="19">
    <location>
        <position position="281"/>
    </location>
</feature>
<keyword evidence="15 18" id="KW-0961">Cell wall biogenesis/degradation</keyword>